<dbReference type="KEGG" id="sap:Sulac_3500"/>
<feature type="transmembrane region" description="Helical" evidence="1">
    <location>
        <begin position="32"/>
        <end position="52"/>
    </location>
</feature>
<feature type="transmembrane region" description="Helical" evidence="1">
    <location>
        <begin position="6"/>
        <end position="25"/>
    </location>
</feature>
<dbReference type="HOGENOM" id="CLU_1834142_0_0_9"/>
<name>G8TUX2_SULAD</name>
<evidence type="ECO:0000256" key="1">
    <source>
        <dbReference type="SAM" id="Phobius"/>
    </source>
</evidence>
<evidence type="ECO:0000313" key="3">
    <source>
        <dbReference type="Proteomes" id="UP000005439"/>
    </source>
</evidence>
<dbReference type="Proteomes" id="UP000005439">
    <property type="component" value="Chromosome"/>
</dbReference>
<reference evidence="3" key="1">
    <citation type="submission" date="2011-12" db="EMBL/GenBank/DDBJ databases">
        <title>The complete genome of chromosome of Sulfobacillus acidophilus DSM 10332.</title>
        <authorList>
            <person name="Lucas S."/>
            <person name="Han J."/>
            <person name="Lapidus A."/>
            <person name="Bruce D."/>
            <person name="Goodwin L."/>
            <person name="Pitluck S."/>
            <person name="Peters L."/>
            <person name="Kyrpides N."/>
            <person name="Mavromatis K."/>
            <person name="Ivanova N."/>
            <person name="Mikhailova N."/>
            <person name="Chertkov O."/>
            <person name="Saunders E."/>
            <person name="Detter J.C."/>
            <person name="Tapia R."/>
            <person name="Han C."/>
            <person name="Land M."/>
            <person name="Hauser L."/>
            <person name="Markowitz V."/>
            <person name="Cheng J.-F."/>
            <person name="Hugenholtz P."/>
            <person name="Woyke T."/>
            <person name="Wu D."/>
            <person name="Pukall R."/>
            <person name="Gehrich-Schroeter G."/>
            <person name="Schneider S."/>
            <person name="Klenk H.-P."/>
            <person name="Eisen J.A."/>
        </authorList>
    </citation>
    <scope>NUCLEOTIDE SEQUENCE [LARGE SCALE GENOMIC DNA]</scope>
    <source>
        <strain evidence="3">ATCC 700253 / DSM 10332 / NAL</strain>
    </source>
</reference>
<accession>G8TUX2</accession>
<proteinExistence type="predicted"/>
<dbReference type="AlphaFoldDB" id="G8TUX2"/>
<sequence>MRWISFAMIATFLIAAPVGLWLLGANAPLMTIVNLISLALTIRLLSVVARVARHAGPVLGIGFLGGFLGEAIIQLILHTARGEESLSTWFASYAALGASLYRWEVTHVTAALIIMAISGLFYAGLGSLIFRVRRWRPVRRRVWTQGV</sequence>
<feature type="transmembrane region" description="Helical" evidence="1">
    <location>
        <begin position="109"/>
        <end position="130"/>
    </location>
</feature>
<keyword evidence="1" id="KW-0472">Membrane</keyword>
<feature type="transmembrane region" description="Helical" evidence="1">
    <location>
        <begin position="58"/>
        <end position="77"/>
    </location>
</feature>
<reference evidence="2 3" key="2">
    <citation type="journal article" date="2012" name="Stand. Genomic Sci.">
        <title>Complete genome sequence of the moderately thermophilic mineral-sulfide-oxidizing firmicute Sulfobacillus acidophilus type strain (NAL(T)).</title>
        <authorList>
            <person name="Anderson I."/>
            <person name="Chertkov O."/>
            <person name="Chen A."/>
            <person name="Saunders E."/>
            <person name="Lapidus A."/>
            <person name="Nolan M."/>
            <person name="Lucas S."/>
            <person name="Hammon N."/>
            <person name="Deshpande S."/>
            <person name="Cheng J.F."/>
            <person name="Han C."/>
            <person name="Tapia R."/>
            <person name="Goodwin L.A."/>
            <person name="Pitluck S."/>
            <person name="Liolios K."/>
            <person name="Pagani I."/>
            <person name="Ivanova N."/>
            <person name="Mikhailova N."/>
            <person name="Pati A."/>
            <person name="Palaniappan K."/>
            <person name="Land M."/>
            <person name="Pan C."/>
            <person name="Rohde M."/>
            <person name="Pukall R."/>
            <person name="Goker M."/>
            <person name="Detter J.C."/>
            <person name="Woyke T."/>
            <person name="Bristow J."/>
            <person name="Eisen J.A."/>
            <person name="Markowitz V."/>
            <person name="Hugenholtz P."/>
            <person name="Kyrpides N.C."/>
            <person name="Klenk H.P."/>
            <person name="Mavromatis K."/>
        </authorList>
    </citation>
    <scope>NUCLEOTIDE SEQUENCE [LARGE SCALE GENOMIC DNA]</scope>
    <source>
        <strain evidence="3">ATCC 700253 / DSM 10332 / NAL</strain>
    </source>
</reference>
<gene>
    <name evidence="2" type="ordered locus">Sulac_3500</name>
</gene>
<protein>
    <submittedName>
        <fullName evidence="2">Uncharacterized protein</fullName>
    </submittedName>
</protein>
<keyword evidence="1" id="KW-0812">Transmembrane</keyword>
<keyword evidence="1" id="KW-1133">Transmembrane helix</keyword>
<keyword evidence="3" id="KW-1185">Reference proteome</keyword>
<dbReference type="EMBL" id="CP003179">
    <property type="protein sequence ID" value="AEW06937.1"/>
    <property type="molecule type" value="Genomic_DNA"/>
</dbReference>
<organism evidence="2 3">
    <name type="scientific">Sulfobacillus acidophilus (strain ATCC 700253 / DSM 10332 / NAL)</name>
    <dbReference type="NCBI Taxonomy" id="679936"/>
    <lineage>
        <taxon>Bacteria</taxon>
        <taxon>Bacillati</taxon>
        <taxon>Bacillota</taxon>
        <taxon>Clostridia</taxon>
        <taxon>Eubacteriales</taxon>
        <taxon>Clostridiales Family XVII. Incertae Sedis</taxon>
        <taxon>Sulfobacillus</taxon>
    </lineage>
</organism>
<dbReference type="PATRIC" id="fig|679936.5.peg.3621"/>
<evidence type="ECO:0000313" key="2">
    <source>
        <dbReference type="EMBL" id="AEW06937.1"/>
    </source>
</evidence>
<dbReference type="STRING" id="679936.Sulac_3500"/>